<evidence type="ECO:0000313" key="2">
    <source>
        <dbReference type="Proteomes" id="UP001161160"/>
    </source>
</evidence>
<dbReference type="Proteomes" id="UP001161160">
    <property type="component" value="Unassembled WGS sequence"/>
</dbReference>
<sequence>MNFVLAPAALQIENQRQMLPVAREHPKPITEYLFKVYPGTA</sequence>
<evidence type="ECO:0000313" key="1">
    <source>
        <dbReference type="EMBL" id="MDH6504335.1"/>
    </source>
</evidence>
<gene>
    <name evidence="1" type="ORF">M2127_001651</name>
</gene>
<organism evidence="1 2">
    <name type="scientific">Polynucleobacter sphagniphilus</name>
    <dbReference type="NCBI Taxonomy" id="1743169"/>
    <lineage>
        <taxon>Bacteria</taxon>
        <taxon>Pseudomonadati</taxon>
        <taxon>Pseudomonadota</taxon>
        <taxon>Betaproteobacteria</taxon>
        <taxon>Burkholderiales</taxon>
        <taxon>Burkholderiaceae</taxon>
        <taxon>Polynucleobacter</taxon>
    </lineage>
</organism>
<dbReference type="GeneID" id="83595793"/>
<proteinExistence type="predicted"/>
<keyword evidence="2" id="KW-1185">Reference proteome</keyword>
<reference evidence="1" key="1">
    <citation type="submission" date="2023-04" db="EMBL/GenBank/DDBJ databases">
        <title>Genome Encyclopedia of Bacteria and Archaea VI: Functional Genomics of Type Strains.</title>
        <authorList>
            <person name="Whitman W."/>
        </authorList>
    </citation>
    <scope>NUCLEOTIDE SEQUENCE</scope>
    <source>
        <strain evidence="1">Enz.4-51</strain>
    </source>
</reference>
<accession>A0AA43M9T4</accession>
<dbReference type="AlphaFoldDB" id="A0AA43M9T4"/>
<dbReference type="EMBL" id="JARXYA010000007">
    <property type="protein sequence ID" value="MDH6504335.1"/>
    <property type="molecule type" value="Genomic_DNA"/>
</dbReference>
<comment type="caution">
    <text evidence="1">The sequence shown here is derived from an EMBL/GenBank/DDBJ whole genome shotgun (WGS) entry which is preliminary data.</text>
</comment>
<protein>
    <submittedName>
        <fullName evidence="1">Uncharacterized protein</fullName>
    </submittedName>
</protein>
<dbReference type="RefSeq" id="WP_269844392.1">
    <property type="nucleotide sequence ID" value="NZ_JAQFIK010000002.1"/>
</dbReference>
<name>A0AA43M9T4_9BURK</name>